<dbReference type="EMBL" id="JARKIB010000242">
    <property type="protein sequence ID" value="KAJ7720265.1"/>
    <property type="molecule type" value="Genomic_DNA"/>
</dbReference>
<dbReference type="AlphaFoldDB" id="A0AAD7MK97"/>
<feature type="region of interest" description="Disordered" evidence="1">
    <location>
        <begin position="1"/>
        <end position="43"/>
    </location>
</feature>
<sequence length="200" mass="22405">MPATLKDSMRWTRPSPRRSPRLLKRSPHQLSSDLEESPTDSAPRYIKRQTARISTGGKPPARWRPEFRLTPLGVWVENMKAYLPQVSVHGSPEIQTSVHASQRRSLSLLPESEDCGSEYQLGYPELPEVGPDDLLDVTFEVKRVCTFCLVRCDADRTAGIEATPGKFCFPEDADPKELMGHMRAVHSTAWGMLRSSASSL</sequence>
<evidence type="ECO:0000256" key="1">
    <source>
        <dbReference type="SAM" id="MobiDB-lite"/>
    </source>
</evidence>
<comment type="caution">
    <text evidence="2">The sequence shown here is derived from an EMBL/GenBank/DDBJ whole genome shotgun (WGS) entry which is preliminary data.</text>
</comment>
<reference evidence="2" key="1">
    <citation type="submission" date="2023-03" db="EMBL/GenBank/DDBJ databases">
        <title>Massive genome expansion in bonnet fungi (Mycena s.s.) driven by repeated elements and novel gene families across ecological guilds.</title>
        <authorList>
            <consortium name="Lawrence Berkeley National Laboratory"/>
            <person name="Harder C.B."/>
            <person name="Miyauchi S."/>
            <person name="Viragh M."/>
            <person name="Kuo A."/>
            <person name="Thoen E."/>
            <person name="Andreopoulos B."/>
            <person name="Lu D."/>
            <person name="Skrede I."/>
            <person name="Drula E."/>
            <person name="Henrissat B."/>
            <person name="Morin E."/>
            <person name="Kohler A."/>
            <person name="Barry K."/>
            <person name="LaButti K."/>
            <person name="Morin E."/>
            <person name="Salamov A."/>
            <person name="Lipzen A."/>
            <person name="Mereny Z."/>
            <person name="Hegedus B."/>
            <person name="Baldrian P."/>
            <person name="Stursova M."/>
            <person name="Weitz H."/>
            <person name="Taylor A."/>
            <person name="Grigoriev I.V."/>
            <person name="Nagy L.G."/>
            <person name="Martin F."/>
            <person name="Kauserud H."/>
        </authorList>
    </citation>
    <scope>NUCLEOTIDE SEQUENCE</scope>
    <source>
        <strain evidence="2">CBHHK182m</strain>
    </source>
</reference>
<proteinExistence type="predicted"/>
<protein>
    <submittedName>
        <fullName evidence="2">Uncharacterized protein</fullName>
    </submittedName>
</protein>
<name>A0AAD7MK97_9AGAR</name>
<dbReference type="Proteomes" id="UP001215598">
    <property type="component" value="Unassembled WGS sequence"/>
</dbReference>
<keyword evidence="3" id="KW-1185">Reference proteome</keyword>
<feature type="compositionally biased region" description="Basic residues" evidence="1">
    <location>
        <begin position="15"/>
        <end position="27"/>
    </location>
</feature>
<evidence type="ECO:0000313" key="3">
    <source>
        <dbReference type="Proteomes" id="UP001215598"/>
    </source>
</evidence>
<gene>
    <name evidence="2" type="ORF">B0H16DRAFT_1474499</name>
</gene>
<evidence type="ECO:0000313" key="2">
    <source>
        <dbReference type="EMBL" id="KAJ7720265.1"/>
    </source>
</evidence>
<organism evidence="2 3">
    <name type="scientific">Mycena metata</name>
    <dbReference type="NCBI Taxonomy" id="1033252"/>
    <lineage>
        <taxon>Eukaryota</taxon>
        <taxon>Fungi</taxon>
        <taxon>Dikarya</taxon>
        <taxon>Basidiomycota</taxon>
        <taxon>Agaricomycotina</taxon>
        <taxon>Agaricomycetes</taxon>
        <taxon>Agaricomycetidae</taxon>
        <taxon>Agaricales</taxon>
        <taxon>Marasmiineae</taxon>
        <taxon>Mycenaceae</taxon>
        <taxon>Mycena</taxon>
    </lineage>
</organism>
<accession>A0AAD7MK97</accession>